<comment type="caution">
    <text evidence="1">The sequence shown here is derived from an EMBL/GenBank/DDBJ whole genome shotgun (WGS) entry which is preliminary data.</text>
</comment>
<gene>
    <name evidence="1" type="ORF">FRX48_07110</name>
</gene>
<organism evidence="1 2">
    <name type="scientific">Lasallia pustulata</name>
    <dbReference type="NCBI Taxonomy" id="136370"/>
    <lineage>
        <taxon>Eukaryota</taxon>
        <taxon>Fungi</taxon>
        <taxon>Dikarya</taxon>
        <taxon>Ascomycota</taxon>
        <taxon>Pezizomycotina</taxon>
        <taxon>Lecanoromycetes</taxon>
        <taxon>OSLEUM clade</taxon>
        <taxon>Umbilicariomycetidae</taxon>
        <taxon>Umbilicariales</taxon>
        <taxon>Umbilicariaceae</taxon>
        <taxon>Lasallia</taxon>
    </lineage>
</organism>
<dbReference type="AlphaFoldDB" id="A0A5M8PH85"/>
<name>A0A5M8PH85_9LECA</name>
<sequence length="197" mass="22285">MCLPCCIPFADVYLEDPPKKKEEEKKEEEQKEYIFVNDDAVFCPPRLHPVHTSRSASFSTFILTTPSTIKMSYYTYVPAKAAAPASKHYYDYSKPAAPAPAPAPEPAKPIPSPLQHGYIQYPQVTTVTHASIAARIGATKPVQLVPYDPSPEQQFWCRELDTSYTLRTAKDITENLQPGFWQYAQGGYPYWVCMEKK</sequence>
<proteinExistence type="predicted"/>
<dbReference type="OrthoDB" id="5194044at2759"/>
<dbReference type="Proteomes" id="UP000324767">
    <property type="component" value="Unassembled WGS sequence"/>
</dbReference>
<evidence type="ECO:0000313" key="1">
    <source>
        <dbReference type="EMBL" id="KAA6408767.1"/>
    </source>
</evidence>
<protein>
    <submittedName>
        <fullName evidence="1">Uncharacterized protein</fullName>
    </submittedName>
</protein>
<evidence type="ECO:0000313" key="2">
    <source>
        <dbReference type="Proteomes" id="UP000324767"/>
    </source>
</evidence>
<accession>A0A5M8PH85</accession>
<reference evidence="1 2" key="1">
    <citation type="submission" date="2019-09" db="EMBL/GenBank/DDBJ databases">
        <title>The hologenome of the rock-dwelling lichen Lasallia pustulata.</title>
        <authorList>
            <person name="Greshake Tzovaras B."/>
            <person name="Segers F."/>
            <person name="Bicker A."/>
            <person name="Dal Grande F."/>
            <person name="Otte J."/>
            <person name="Hankeln T."/>
            <person name="Schmitt I."/>
            <person name="Ebersberger I."/>
        </authorList>
    </citation>
    <scope>NUCLEOTIDE SEQUENCE [LARGE SCALE GENOMIC DNA]</scope>
    <source>
        <strain evidence="1">A1-1</strain>
    </source>
</reference>
<dbReference type="EMBL" id="VXIT01000012">
    <property type="protein sequence ID" value="KAA6408767.1"/>
    <property type="molecule type" value="Genomic_DNA"/>
</dbReference>